<evidence type="ECO:0000313" key="3">
    <source>
        <dbReference type="Proteomes" id="UP000504623"/>
    </source>
</evidence>
<feature type="compositionally biased region" description="Basic and acidic residues" evidence="1">
    <location>
        <begin position="1"/>
        <end position="15"/>
    </location>
</feature>
<feature type="domain" description="MAGE" evidence="2">
    <location>
        <begin position="108"/>
        <end position="307"/>
    </location>
</feature>
<accession>A0A9B0TYM0</accession>
<dbReference type="PANTHER" id="PTHR11736:SF14">
    <property type="entry name" value="NSE3 HOMOLOG, SMC5-SMC6 COMPLEX COMPONENT"/>
    <property type="match status" value="1"/>
</dbReference>
<dbReference type="Gene3D" id="1.10.10.1210">
    <property type="entry name" value="MAGE homology domain, winged helix WH2 motif"/>
    <property type="match status" value="1"/>
</dbReference>
<dbReference type="OrthoDB" id="205198at2759"/>
<reference evidence="4" key="1">
    <citation type="submission" date="2025-08" db="UniProtKB">
        <authorList>
            <consortium name="RefSeq"/>
        </authorList>
    </citation>
    <scope>IDENTIFICATION</scope>
    <source>
        <tissue evidence="4">Spleen</tissue>
    </source>
</reference>
<dbReference type="SMART" id="SM01373">
    <property type="entry name" value="MAGE"/>
    <property type="match status" value="1"/>
</dbReference>
<organism evidence="3 4">
    <name type="scientific">Chrysochloris asiatica</name>
    <name type="common">Cape golden mole</name>
    <dbReference type="NCBI Taxonomy" id="185453"/>
    <lineage>
        <taxon>Eukaryota</taxon>
        <taxon>Metazoa</taxon>
        <taxon>Chordata</taxon>
        <taxon>Craniata</taxon>
        <taxon>Vertebrata</taxon>
        <taxon>Euteleostomi</taxon>
        <taxon>Mammalia</taxon>
        <taxon>Eutheria</taxon>
        <taxon>Afrotheria</taxon>
        <taxon>Chrysochloridae</taxon>
        <taxon>Chrysochlorinae</taxon>
        <taxon>Chrysochloris</taxon>
    </lineage>
</organism>
<dbReference type="InterPro" id="IPR002190">
    <property type="entry name" value="MHD_dom"/>
</dbReference>
<dbReference type="FunFam" id="1.10.10.1210:FF:000001">
    <property type="entry name" value="melanoma-associated antigen D1"/>
    <property type="match status" value="1"/>
</dbReference>
<dbReference type="PANTHER" id="PTHR11736">
    <property type="entry name" value="MELANOMA-ASSOCIATED ANTIGEN MAGE ANTIGEN"/>
    <property type="match status" value="1"/>
</dbReference>
<dbReference type="Gene3D" id="1.10.10.1200">
    <property type="entry name" value="MAGE homology domain, winged helix WH1 motif"/>
    <property type="match status" value="1"/>
</dbReference>
<dbReference type="GO" id="GO:0000122">
    <property type="term" value="P:negative regulation of transcription by RNA polymerase II"/>
    <property type="evidence" value="ECO:0007669"/>
    <property type="project" value="TreeGrafter"/>
</dbReference>
<dbReference type="InterPro" id="IPR041899">
    <property type="entry name" value="MAGE_WH2"/>
</dbReference>
<name>A0A9B0TYM0_CHRAS</name>
<dbReference type="RefSeq" id="XP_006870215.1">
    <property type="nucleotide sequence ID" value="XM_006870153.1"/>
</dbReference>
<dbReference type="InterPro" id="IPR021072">
    <property type="entry name" value="MAGE_N"/>
</dbReference>
<evidence type="ECO:0000313" key="4">
    <source>
        <dbReference type="RefSeq" id="XP_006870215.1"/>
    </source>
</evidence>
<protein>
    <submittedName>
        <fullName evidence="4">Melanoma-associated antigen B16-like</fullName>
    </submittedName>
</protein>
<dbReference type="Proteomes" id="UP000504623">
    <property type="component" value="Unplaced"/>
</dbReference>
<dbReference type="Pfam" id="PF12440">
    <property type="entry name" value="MAGE_N"/>
    <property type="match status" value="1"/>
</dbReference>
<gene>
    <name evidence="4" type="primary">LOC102820305</name>
</gene>
<dbReference type="AlphaFoldDB" id="A0A9B0TYM0"/>
<keyword evidence="3" id="KW-1185">Reference proteome</keyword>
<dbReference type="InterPro" id="IPR041898">
    <property type="entry name" value="MAGE_WH1"/>
</dbReference>
<dbReference type="GeneID" id="102820305"/>
<proteinExistence type="predicted"/>
<sequence length="342" mass="38765">MSERQENPSYPHDESLQACSKAQGLEEAPLSDASKEIFLPSSSVTSGTLKEATSAEASSTTQCSERVSLSSTVIKISMIKSDDRFSSPKVQSLSIVQPGTDNLRSSPRDEKVALLMEFLLLKFRIKEMATKEDMMKMVMIEHDDSFSEIFSIASERMELVFGIDVMPMVPTSNSYSLFNKLGITYDGMLSSNDGMPKNGLLIFILGVIFMKGNRATEEDIWKVLNRVGIFSGQKHLIYGEPKKFITKDLVLEMYLQYRQSPNKGGSSYEFRWGPRAHIEINKVKFLEFLARINDIDSPIYSTRYEEALRDEEKRVRILRRVTTTIRIRVPSSRDKPQSSSHP</sequence>
<dbReference type="GO" id="GO:0005634">
    <property type="term" value="C:nucleus"/>
    <property type="evidence" value="ECO:0007669"/>
    <property type="project" value="TreeGrafter"/>
</dbReference>
<dbReference type="SMART" id="SM01392">
    <property type="entry name" value="MAGE_N"/>
    <property type="match status" value="1"/>
</dbReference>
<feature type="region of interest" description="Disordered" evidence="1">
    <location>
        <begin position="1"/>
        <end position="36"/>
    </location>
</feature>
<dbReference type="Pfam" id="PF01454">
    <property type="entry name" value="MAGE"/>
    <property type="match status" value="1"/>
</dbReference>
<dbReference type="InterPro" id="IPR037445">
    <property type="entry name" value="MAGE"/>
</dbReference>
<evidence type="ECO:0000256" key="1">
    <source>
        <dbReference type="SAM" id="MobiDB-lite"/>
    </source>
</evidence>
<evidence type="ECO:0000259" key="2">
    <source>
        <dbReference type="PROSITE" id="PS50838"/>
    </source>
</evidence>
<dbReference type="PROSITE" id="PS50838">
    <property type="entry name" value="MAGE"/>
    <property type="match status" value="1"/>
</dbReference>